<dbReference type="EMBL" id="GBEZ01013942">
    <property type="protein sequence ID" value="JAC72093.1"/>
    <property type="molecule type" value="Transcribed_RNA"/>
</dbReference>
<dbReference type="AlphaFoldDB" id="A0A061RJD5"/>
<sequence length="46" mass="5481">MRKLGTLQRLLRVQMIAKQPRLLFTEVASTDVHWDPRNLVIVIYFL</sequence>
<proteinExistence type="predicted"/>
<gene>
    <name evidence="1" type="ORF">TSPGSL018_497</name>
</gene>
<name>A0A061RJD5_9CHLO</name>
<organism evidence="1">
    <name type="scientific">Tetraselmis sp. GSL018</name>
    <dbReference type="NCBI Taxonomy" id="582737"/>
    <lineage>
        <taxon>Eukaryota</taxon>
        <taxon>Viridiplantae</taxon>
        <taxon>Chlorophyta</taxon>
        <taxon>core chlorophytes</taxon>
        <taxon>Chlorodendrophyceae</taxon>
        <taxon>Chlorodendrales</taxon>
        <taxon>Chlorodendraceae</taxon>
        <taxon>Tetraselmis</taxon>
    </lineage>
</organism>
<reference evidence="1" key="1">
    <citation type="submission" date="2014-05" db="EMBL/GenBank/DDBJ databases">
        <title>The transcriptome of the halophilic microalga Tetraselmis sp. GSL018 isolated from the Great Salt Lake, Utah.</title>
        <authorList>
            <person name="Jinkerson R.E."/>
            <person name="D'Adamo S."/>
            <person name="Posewitz M.C."/>
        </authorList>
    </citation>
    <scope>NUCLEOTIDE SEQUENCE</scope>
    <source>
        <strain evidence="1">GSL018</strain>
    </source>
</reference>
<accession>A0A061RJD5</accession>
<protein>
    <submittedName>
        <fullName evidence="1">Uncharacterized protein</fullName>
    </submittedName>
</protein>
<evidence type="ECO:0000313" key="1">
    <source>
        <dbReference type="EMBL" id="JAC72093.1"/>
    </source>
</evidence>